<evidence type="ECO:0000313" key="2">
    <source>
        <dbReference type="EMBL" id="KDQ53405.1"/>
    </source>
</evidence>
<dbReference type="OrthoDB" id="3067012at2759"/>
<evidence type="ECO:0000313" key="3">
    <source>
        <dbReference type="Proteomes" id="UP000027265"/>
    </source>
</evidence>
<proteinExistence type="predicted"/>
<accession>A0A067PHU2</accession>
<name>A0A067PHU2_9AGAM</name>
<dbReference type="Proteomes" id="UP000027265">
    <property type="component" value="Unassembled WGS sequence"/>
</dbReference>
<dbReference type="EMBL" id="KL197734">
    <property type="protein sequence ID" value="KDQ53405.1"/>
    <property type="molecule type" value="Genomic_DNA"/>
</dbReference>
<dbReference type="SUPFAM" id="SSF52047">
    <property type="entry name" value="RNI-like"/>
    <property type="match status" value="1"/>
</dbReference>
<dbReference type="InParanoid" id="A0A067PHU2"/>
<keyword evidence="3" id="KW-1185">Reference proteome</keyword>
<organism evidence="2 3">
    <name type="scientific">Jaapia argillacea MUCL 33604</name>
    <dbReference type="NCBI Taxonomy" id="933084"/>
    <lineage>
        <taxon>Eukaryota</taxon>
        <taxon>Fungi</taxon>
        <taxon>Dikarya</taxon>
        <taxon>Basidiomycota</taxon>
        <taxon>Agaricomycotina</taxon>
        <taxon>Agaricomycetes</taxon>
        <taxon>Agaricomycetidae</taxon>
        <taxon>Jaapiales</taxon>
        <taxon>Jaapiaceae</taxon>
        <taxon>Jaapia</taxon>
    </lineage>
</organism>
<reference evidence="3" key="1">
    <citation type="journal article" date="2014" name="Proc. Natl. Acad. Sci. U.S.A.">
        <title>Extensive sampling of basidiomycete genomes demonstrates inadequacy of the white-rot/brown-rot paradigm for wood decay fungi.</title>
        <authorList>
            <person name="Riley R."/>
            <person name="Salamov A.A."/>
            <person name="Brown D.W."/>
            <person name="Nagy L.G."/>
            <person name="Floudas D."/>
            <person name="Held B.W."/>
            <person name="Levasseur A."/>
            <person name="Lombard V."/>
            <person name="Morin E."/>
            <person name="Otillar R."/>
            <person name="Lindquist E.A."/>
            <person name="Sun H."/>
            <person name="LaButti K.M."/>
            <person name="Schmutz J."/>
            <person name="Jabbour D."/>
            <person name="Luo H."/>
            <person name="Baker S.E."/>
            <person name="Pisabarro A.G."/>
            <person name="Walton J.D."/>
            <person name="Blanchette R.A."/>
            <person name="Henrissat B."/>
            <person name="Martin F."/>
            <person name="Cullen D."/>
            <person name="Hibbett D.S."/>
            <person name="Grigoriev I.V."/>
        </authorList>
    </citation>
    <scope>NUCLEOTIDE SEQUENCE [LARGE SCALE GENOMIC DNA]</scope>
    <source>
        <strain evidence="3">MUCL 33604</strain>
    </source>
</reference>
<evidence type="ECO:0000256" key="1">
    <source>
        <dbReference type="SAM" id="MobiDB-lite"/>
    </source>
</evidence>
<dbReference type="Gene3D" id="3.80.10.10">
    <property type="entry name" value="Ribonuclease Inhibitor"/>
    <property type="match status" value="1"/>
</dbReference>
<dbReference type="InterPro" id="IPR032675">
    <property type="entry name" value="LRR_dom_sf"/>
</dbReference>
<dbReference type="HOGENOM" id="CLU_844717_0_0_1"/>
<feature type="region of interest" description="Disordered" evidence="1">
    <location>
        <begin position="284"/>
        <end position="312"/>
    </location>
</feature>
<gene>
    <name evidence="2" type="ORF">JAAARDRAFT_197553</name>
</gene>
<sequence length="312" mass="34930">MSHSQVFSITELFCEICWYLKHSSERGGSLASLALSSRRYLETALDVLWQEMPDMEPLLKLIPALVALEEESDYGQSVLYPLEKEDWVRFDYYASRIRILKIHHYGRIHCTVYSRLLQYKATPNLIPSLHSLTWYHDSPTKTFTTVALEISAFLTPSLQTLFVENCFDDFDDDADPPSNEDKESLELSFHMLTRHCPLIESLTLTSDTFGISSAFLSKFQNLTEVNLKVTLARAEALSIALKAMSGLPHLRKIIGLGLPNGPGIVSSTPSFPCLTHISVQDVSKGGQPTTFSPAHPSSPPSSLQLCEKSRYA</sequence>
<protein>
    <recommendedName>
        <fullName evidence="4">F-box domain-containing protein</fullName>
    </recommendedName>
</protein>
<evidence type="ECO:0008006" key="4">
    <source>
        <dbReference type="Google" id="ProtNLM"/>
    </source>
</evidence>
<dbReference type="AlphaFoldDB" id="A0A067PHU2"/>